<protein>
    <submittedName>
        <fullName evidence="1">Uncharacterized protein</fullName>
    </submittedName>
</protein>
<proteinExistence type="predicted"/>
<evidence type="ECO:0000313" key="1">
    <source>
        <dbReference type="EMBL" id="DAZ94099.1"/>
    </source>
</evidence>
<evidence type="ECO:0000313" key="2">
    <source>
        <dbReference type="Proteomes" id="UP001146120"/>
    </source>
</evidence>
<keyword evidence="2" id="KW-1185">Reference proteome</keyword>
<dbReference type="Proteomes" id="UP001146120">
    <property type="component" value="Unassembled WGS sequence"/>
</dbReference>
<name>A0AAV2YLX7_9STRA</name>
<reference evidence="1" key="1">
    <citation type="submission" date="2022-11" db="EMBL/GenBank/DDBJ databases">
        <authorList>
            <person name="Morgan W.R."/>
            <person name="Tartar A."/>
        </authorList>
    </citation>
    <scope>NUCLEOTIDE SEQUENCE</scope>
    <source>
        <strain evidence="1">ARSEF 373</strain>
    </source>
</reference>
<organism evidence="1 2">
    <name type="scientific">Lagenidium giganteum</name>
    <dbReference type="NCBI Taxonomy" id="4803"/>
    <lineage>
        <taxon>Eukaryota</taxon>
        <taxon>Sar</taxon>
        <taxon>Stramenopiles</taxon>
        <taxon>Oomycota</taxon>
        <taxon>Peronosporomycetes</taxon>
        <taxon>Pythiales</taxon>
        <taxon>Pythiaceae</taxon>
    </lineage>
</organism>
<gene>
    <name evidence="1" type="ORF">N0F65_007933</name>
</gene>
<reference evidence="1" key="2">
    <citation type="journal article" date="2023" name="Microbiol Resour">
        <title>Decontamination and Annotation of the Draft Genome Sequence of the Oomycete Lagenidium giganteum ARSEF 373.</title>
        <authorList>
            <person name="Morgan W.R."/>
            <person name="Tartar A."/>
        </authorList>
    </citation>
    <scope>NUCLEOTIDE SEQUENCE</scope>
    <source>
        <strain evidence="1">ARSEF 373</strain>
    </source>
</reference>
<sequence>MDHLRRAHLEEYPLEFQLLRRQARGMDSFVTVTENVTSRYRWLEWVVMGGLPHNFCEKPLMVQKHQPQAEIYNHPEEAPACR</sequence>
<comment type="caution">
    <text evidence="1">The sequence shown here is derived from an EMBL/GenBank/DDBJ whole genome shotgun (WGS) entry which is preliminary data.</text>
</comment>
<dbReference type="AlphaFoldDB" id="A0AAV2YLX7"/>
<dbReference type="EMBL" id="DAKRPA010000269">
    <property type="protein sequence ID" value="DAZ94099.1"/>
    <property type="molecule type" value="Genomic_DNA"/>
</dbReference>
<accession>A0AAV2YLX7</accession>